<keyword evidence="2" id="KW-1185">Reference proteome</keyword>
<protein>
    <submittedName>
        <fullName evidence="1">Uncharacterized protein</fullName>
    </submittedName>
</protein>
<name>A0ACC5XUS0_PANGG</name>
<dbReference type="EMBL" id="CM040480">
    <property type="protein sequence ID" value="MCI4394656.1"/>
    <property type="molecule type" value="Genomic_DNA"/>
</dbReference>
<accession>A0ACC5XUS0</accession>
<organism evidence="1 2">
    <name type="scientific">Pangasianodon gigas</name>
    <name type="common">Mekong giant catfish</name>
    <name type="synonym">Pangasius gigas</name>
    <dbReference type="NCBI Taxonomy" id="30993"/>
    <lineage>
        <taxon>Eukaryota</taxon>
        <taxon>Metazoa</taxon>
        <taxon>Chordata</taxon>
        <taxon>Craniata</taxon>
        <taxon>Vertebrata</taxon>
        <taxon>Euteleostomi</taxon>
        <taxon>Actinopterygii</taxon>
        <taxon>Neopterygii</taxon>
        <taxon>Teleostei</taxon>
        <taxon>Ostariophysi</taxon>
        <taxon>Siluriformes</taxon>
        <taxon>Pangasiidae</taxon>
        <taxon>Pangasianodon</taxon>
    </lineage>
</organism>
<gene>
    <name evidence="1" type="ORF">PGIGA_G00170850</name>
</gene>
<evidence type="ECO:0000313" key="2">
    <source>
        <dbReference type="Proteomes" id="UP000829447"/>
    </source>
</evidence>
<sequence>MRENFSRDDSSPHFSNSMTPWPFTRASLARREVCNRRFTECSPVPVCVEVVAVCGANFSYLLHADQSAERRARGRHRAISCTSSEPH</sequence>
<comment type="caution">
    <text evidence="1">The sequence shown here is derived from an EMBL/GenBank/DDBJ whole genome shotgun (WGS) entry which is preliminary data.</text>
</comment>
<dbReference type="Proteomes" id="UP000829447">
    <property type="component" value="Linkage Group LG27"/>
</dbReference>
<evidence type="ECO:0000313" key="1">
    <source>
        <dbReference type="EMBL" id="MCI4394656.1"/>
    </source>
</evidence>
<reference evidence="1 2" key="1">
    <citation type="journal article" date="2022" name="bioRxiv">
        <title>An ancient truncated duplication of the anti-Mullerian hormone receptor type 2 gene is a potential conserved master sex determinant in the Pangasiidae catfish family.</title>
        <authorList>
            <person name="Wen M."/>
            <person name="Pan Q."/>
            <person name="Jouanno E."/>
            <person name="Montfort J."/>
            <person name="Zahm M."/>
            <person name="Cabau C."/>
            <person name="Klopp C."/>
            <person name="Iampietro C."/>
            <person name="Roques C."/>
            <person name="Bouchez O."/>
            <person name="Castinel A."/>
            <person name="Donnadieu C."/>
            <person name="Parrinello H."/>
            <person name="Poncet C."/>
            <person name="Belmonte E."/>
            <person name="Gautier V."/>
            <person name="Avarre J.-C."/>
            <person name="Dugue R."/>
            <person name="Gustiano R."/>
            <person name="Ha T.T.T."/>
            <person name="Campet M."/>
            <person name="Sriphairoj K."/>
            <person name="Ribolli J."/>
            <person name="de Almeida F.L."/>
            <person name="Desvignes T."/>
            <person name="Postlethwait J.H."/>
            <person name="Bucao C.F."/>
            <person name="Robinson-Rechavi M."/>
            <person name="Bobe J."/>
            <person name="Herpin A."/>
            <person name="Guiguen Y."/>
        </authorList>
    </citation>
    <scope>NUCLEOTIDE SEQUENCE [LARGE SCALE GENOMIC DNA]</scope>
    <source>
        <strain evidence="1">YG-Dec2019</strain>
    </source>
</reference>
<proteinExistence type="predicted"/>